<dbReference type="SUPFAM" id="SSF52087">
    <property type="entry name" value="CRAL/TRIO domain"/>
    <property type="match status" value="1"/>
</dbReference>
<dbReference type="Pfam" id="PF00650">
    <property type="entry name" value="CRAL_TRIO"/>
    <property type="match status" value="1"/>
</dbReference>
<organism evidence="2">
    <name type="scientific">Melanaphis sacchari</name>
    <dbReference type="NCBI Taxonomy" id="742174"/>
    <lineage>
        <taxon>Eukaryota</taxon>
        <taxon>Metazoa</taxon>
        <taxon>Ecdysozoa</taxon>
        <taxon>Arthropoda</taxon>
        <taxon>Hexapoda</taxon>
        <taxon>Insecta</taxon>
        <taxon>Pterygota</taxon>
        <taxon>Neoptera</taxon>
        <taxon>Paraneoptera</taxon>
        <taxon>Hemiptera</taxon>
        <taxon>Sternorrhyncha</taxon>
        <taxon>Aphidomorpha</taxon>
        <taxon>Aphidoidea</taxon>
        <taxon>Aphididae</taxon>
        <taxon>Aphidini</taxon>
        <taxon>Melanaphis</taxon>
    </lineage>
</organism>
<dbReference type="GO" id="GO:0016020">
    <property type="term" value="C:membrane"/>
    <property type="evidence" value="ECO:0007669"/>
    <property type="project" value="TreeGrafter"/>
</dbReference>
<dbReference type="AlphaFoldDB" id="A0A2H8TFE2"/>
<dbReference type="CDD" id="cd00170">
    <property type="entry name" value="SEC14"/>
    <property type="match status" value="1"/>
</dbReference>
<proteinExistence type="predicted"/>
<dbReference type="InterPro" id="IPR001251">
    <property type="entry name" value="CRAL-TRIO_dom"/>
</dbReference>
<reference evidence="2" key="1">
    <citation type="submission" date="2017-10" db="EMBL/GenBank/DDBJ databases">
        <title>Transcriptome Assembly of Sugarcane Aphid Adults.</title>
        <authorList>
            <person name="Scully E.D."/>
            <person name="Palmer N.A."/>
            <person name="Geib S.M."/>
            <person name="Sarath G."/>
            <person name="Sattler S.E."/>
        </authorList>
    </citation>
    <scope>NUCLEOTIDE SEQUENCE</scope>
    <source>
        <tissue evidence="2">Whole body</tissue>
    </source>
</reference>
<dbReference type="Gene3D" id="3.40.525.10">
    <property type="entry name" value="CRAL-TRIO lipid binding domain"/>
    <property type="match status" value="1"/>
</dbReference>
<dbReference type="PANTHER" id="PTHR10174">
    <property type="entry name" value="ALPHA-TOCOPHEROL TRANSFER PROTEIN-RELATED"/>
    <property type="match status" value="1"/>
</dbReference>
<dbReference type="PANTHER" id="PTHR10174:SF222">
    <property type="entry name" value="GH10083P-RELATED"/>
    <property type="match status" value="1"/>
</dbReference>
<gene>
    <name evidence="2" type="primary">Ttpal_8</name>
</gene>
<dbReference type="SUPFAM" id="SSF46938">
    <property type="entry name" value="CRAL/TRIO N-terminal domain"/>
    <property type="match status" value="1"/>
</dbReference>
<dbReference type="InterPro" id="IPR036865">
    <property type="entry name" value="CRAL-TRIO_dom_sf"/>
</dbReference>
<evidence type="ECO:0000313" key="2">
    <source>
        <dbReference type="EMBL" id="MBW12760.1"/>
    </source>
</evidence>
<dbReference type="PRINTS" id="PR00180">
    <property type="entry name" value="CRETINALDHBP"/>
</dbReference>
<name>A0A2H8TFE2_9HEMI</name>
<accession>A0A2H8TFE2</accession>
<dbReference type="GO" id="GO:1902936">
    <property type="term" value="F:phosphatidylinositol bisphosphate binding"/>
    <property type="evidence" value="ECO:0007669"/>
    <property type="project" value="TreeGrafter"/>
</dbReference>
<evidence type="ECO:0000259" key="1">
    <source>
        <dbReference type="PROSITE" id="PS50191"/>
    </source>
</evidence>
<protein>
    <submittedName>
        <fullName evidence="2">Alpha-tocopherol transfer protein-like</fullName>
    </submittedName>
</protein>
<dbReference type="InterPro" id="IPR036273">
    <property type="entry name" value="CRAL/TRIO_N_dom_sf"/>
</dbReference>
<dbReference type="OrthoDB" id="6682367at2759"/>
<sequence>MVLTPPNQQHQQAIKNLYFYKDPKETEEDIDALIDWLSKQPHLPNITDRVWLRHFLIGRKNNLQRTKKVIESYFTIRIEVPELFDNMTSDAAWIQKAVKVGKMSVLPKLTPEANRVHIIRSIENNDGEFDAMAMCKGSLKTIDYLMRREPVYGLIFLLDLKYCQLSYLLSFTPTLTKNLMRCIDEATPLRVRGVHYVNPPKFVSRLVNFFKLFMPSKIQNRIVIHETYDSLYEFIPRDMLPDEYGGTAGSIEKFENDIIEESKQDDEWYRNMPKADLSKRPVQPKKIDMDMSGTFKKLDID</sequence>
<dbReference type="SMART" id="SM00516">
    <property type="entry name" value="SEC14"/>
    <property type="match status" value="1"/>
</dbReference>
<dbReference type="PROSITE" id="PS50191">
    <property type="entry name" value="CRAL_TRIO"/>
    <property type="match status" value="1"/>
</dbReference>
<dbReference type="EMBL" id="GFXV01000955">
    <property type="protein sequence ID" value="MBW12760.1"/>
    <property type="molecule type" value="Transcribed_RNA"/>
</dbReference>
<feature type="domain" description="CRAL-TRIO" evidence="1">
    <location>
        <begin position="98"/>
        <end position="252"/>
    </location>
</feature>